<name>A0ABM5P7U3_DEHRP</name>
<dbReference type="CDD" id="cd19608">
    <property type="entry name" value="GH113_mannanase-like"/>
    <property type="match status" value="1"/>
</dbReference>
<evidence type="ECO:0000313" key="3">
    <source>
        <dbReference type="Proteomes" id="UP000018934"/>
    </source>
</evidence>
<evidence type="ECO:0000313" key="2">
    <source>
        <dbReference type="EMBL" id="AHF10736.1"/>
    </source>
</evidence>
<keyword evidence="3" id="KW-1185">Reference proteome</keyword>
<gene>
    <name evidence="2" type="ORF">DEHRE_12200</name>
</gene>
<keyword evidence="1" id="KW-1133">Transmembrane helix</keyword>
<feature type="transmembrane region" description="Helical" evidence="1">
    <location>
        <begin position="15"/>
        <end position="38"/>
    </location>
</feature>
<proteinExistence type="predicted"/>
<keyword evidence="1" id="KW-0472">Membrane</keyword>
<dbReference type="EMBL" id="CP007033">
    <property type="protein sequence ID" value="AHF10736.1"/>
    <property type="molecule type" value="Genomic_DNA"/>
</dbReference>
<dbReference type="InterPro" id="IPR055151">
    <property type="entry name" value="GH113"/>
</dbReference>
<dbReference type="Pfam" id="PF22612">
    <property type="entry name" value="GH113"/>
    <property type="match status" value="1"/>
</dbReference>
<evidence type="ECO:0000256" key="1">
    <source>
        <dbReference type="SAM" id="Phobius"/>
    </source>
</evidence>
<dbReference type="Gene3D" id="3.20.20.80">
    <property type="entry name" value="Glycosidases"/>
    <property type="match status" value="1"/>
</dbReference>
<dbReference type="GO" id="GO:0016787">
    <property type="term" value="F:hydrolase activity"/>
    <property type="evidence" value="ECO:0007669"/>
    <property type="project" value="UniProtKB-KW"/>
</dbReference>
<dbReference type="Proteomes" id="UP000018934">
    <property type="component" value="Chromosome"/>
</dbReference>
<organism evidence="2 3">
    <name type="scientific">Dehalobacter restrictus (strain DSM 9455 / PER-K23)</name>
    <dbReference type="NCBI Taxonomy" id="871738"/>
    <lineage>
        <taxon>Bacteria</taxon>
        <taxon>Bacillati</taxon>
        <taxon>Bacillota</taxon>
        <taxon>Clostridia</taxon>
        <taxon>Eubacteriales</taxon>
        <taxon>Desulfitobacteriaceae</taxon>
        <taxon>Dehalobacter</taxon>
    </lineage>
</organism>
<dbReference type="InterPro" id="IPR017853">
    <property type="entry name" value="GH"/>
</dbReference>
<protein>
    <submittedName>
        <fullName evidence="2">Hydrolase</fullName>
    </submittedName>
</protein>
<accession>A0ABM5P7U3</accession>
<sequence>MKNLLNMLKRNKTPLIVLGVIIMVLLIIKLVLVDIVYIGHQYEKNRIITPWGEKIKSANLSVDYTIEQALSDIDSLGLNTLNVPVQIDIPSLTASTMSINAESEKKAVRLIKRLKYKGINVILEPYPYIQNGEKYETDLKPDNINQWFWNWKQVVLAELIRDVAKPNKVYALCIGSNFDQFEDQCGYWTDVADFVRAGYQGKVTYRTNWWYTAEWNAGQNLAYDTYITKLNNPLLGKVDFISVAAYFELTDQETNTVDNLVSSIYKTRIFDRNQNIYDELKQLSAKWNKPVFFGELGFPKRDGAAVHPWNPLPSEIINNQEQANCFLAYQQVFEKETWHLGFSVFAVGKDDENKNYYPSEQSKQAIKRWYAEYQHTGIQ</sequence>
<keyword evidence="1" id="KW-0812">Transmembrane</keyword>
<reference evidence="2 3" key="1">
    <citation type="journal article" date="2013" name="Stand. Genomic Sci.">
        <title>Complete genome sequence of Dehalobacter restrictus PER-K23(T.).</title>
        <authorList>
            <person name="Kruse T."/>
            <person name="Maillard J."/>
            <person name="Goodwin L."/>
            <person name="Woyke T."/>
            <person name="Teshima H."/>
            <person name="Bruce D."/>
            <person name="Detter C."/>
            <person name="Tapia R."/>
            <person name="Han C."/>
            <person name="Huntemann M."/>
            <person name="Wei C.L."/>
            <person name="Han J."/>
            <person name="Chen A."/>
            <person name="Kyrpides N."/>
            <person name="Szeto E."/>
            <person name="Markowitz V."/>
            <person name="Ivanova N."/>
            <person name="Pagani I."/>
            <person name="Pati A."/>
            <person name="Pitluck S."/>
            <person name="Nolan M."/>
            <person name="Holliger C."/>
            <person name="Smidt H."/>
        </authorList>
    </citation>
    <scope>NUCLEOTIDE SEQUENCE [LARGE SCALE GENOMIC DNA]</scope>
    <source>
        <strain evidence="3">DSM 9455</strain>
    </source>
</reference>
<keyword evidence="2" id="KW-0378">Hydrolase</keyword>
<dbReference type="RefSeq" id="WP_025206082.1">
    <property type="nucleotide sequence ID" value="NZ_CP007033.1"/>
</dbReference>
<dbReference type="SUPFAM" id="SSF51445">
    <property type="entry name" value="(Trans)glycosidases"/>
    <property type="match status" value="1"/>
</dbReference>